<keyword evidence="3" id="KW-1185">Reference proteome</keyword>
<name>A0A327X170_LARAB</name>
<comment type="caution">
    <text evidence="2">The sequence shown here is derived from an EMBL/GenBank/DDBJ whole genome shotgun (WGS) entry which is preliminary data.</text>
</comment>
<organism evidence="2 3">
    <name type="scientific">Larkinella arboricola</name>
    <dbReference type="NCBI Taxonomy" id="643671"/>
    <lineage>
        <taxon>Bacteria</taxon>
        <taxon>Pseudomonadati</taxon>
        <taxon>Bacteroidota</taxon>
        <taxon>Cytophagia</taxon>
        <taxon>Cytophagales</taxon>
        <taxon>Spirosomataceae</taxon>
        <taxon>Larkinella</taxon>
    </lineage>
</organism>
<evidence type="ECO:0000313" key="3">
    <source>
        <dbReference type="Proteomes" id="UP000248790"/>
    </source>
</evidence>
<accession>A0A327X170</accession>
<feature type="transmembrane region" description="Helical" evidence="1">
    <location>
        <begin position="103"/>
        <end position="122"/>
    </location>
</feature>
<dbReference type="AlphaFoldDB" id="A0A327X170"/>
<gene>
    <name evidence="2" type="ORF">LX87_01919</name>
</gene>
<sequence>MIKLTALHLQQLDQALVRSGLPQVLHLELLDHLAIDIEHAMVDGQDFSAALHQVMQQVNAEAIAQLKQIDQQMQDRAVVPAFANRVSVRRYRKRHRATDQFKIWRQTSVLAFVTLMICLFWMSPVFSIPLTAFGSVCIVALTSLLGALGARLFTPRRSRKIRLQGA</sequence>
<reference evidence="2 3" key="1">
    <citation type="submission" date="2018-06" db="EMBL/GenBank/DDBJ databases">
        <title>Genomic Encyclopedia of Archaeal and Bacterial Type Strains, Phase II (KMG-II): from individual species to whole genera.</title>
        <authorList>
            <person name="Goeker M."/>
        </authorList>
    </citation>
    <scope>NUCLEOTIDE SEQUENCE [LARGE SCALE GENOMIC DNA]</scope>
    <source>
        <strain evidence="2 3">DSM 21851</strain>
    </source>
</reference>
<keyword evidence="1" id="KW-1133">Transmembrane helix</keyword>
<keyword evidence="1" id="KW-0812">Transmembrane</keyword>
<evidence type="ECO:0000313" key="2">
    <source>
        <dbReference type="EMBL" id="RAK00221.1"/>
    </source>
</evidence>
<dbReference type="EMBL" id="QLMC01000002">
    <property type="protein sequence ID" value="RAK00221.1"/>
    <property type="molecule type" value="Genomic_DNA"/>
</dbReference>
<protein>
    <submittedName>
        <fullName evidence="2">Uncharacterized protein</fullName>
    </submittedName>
</protein>
<dbReference type="Proteomes" id="UP000248790">
    <property type="component" value="Unassembled WGS sequence"/>
</dbReference>
<dbReference type="RefSeq" id="WP_111627979.1">
    <property type="nucleotide sequence ID" value="NZ_QLMC01000002.1"/>
</dbReference>
<feature type="transmembrane region" description="Helical" evidence="1">
    <location>
        <begin position="128"/>
        <end position="153"/>
    </location>
</feature>
<keyword evidence="1" id="KW-0472">Membrane</keyword>
<evidence type="ECO:0000256" key="1">
    <source>
        <dbReference type="SAM" id="Phobius"/>
    </source>
</evidence>
<proteinExistence type="predicted"/>
<dbReference type="OrthoDB" id="957340at2"/>